<comment type="caution">
    <text evidence="7">The sequence shown here is derived from an EMBL/GenBank/DDBJ whole genome shotgun (WGS) entry which is preliminary data.</text>
</comment>
<keyword evidence="3" id="KW-0238">DNA-binding</keyword>
<name>A0AAV5L414_9ROSI</name>
<organism evidence="7 8">
    <name type="scientific">Rubroshorea leprosula</name>
    <dbReference type="NCBI Taxonomy" id="152421"/>
    <lineage>
        <taxon>Eukaryota</taxon>
        <taxon>Viridiplantae</taxon>
        <taxon>Streptophyta</taxon>
        <taxon>Embryophyta</taxon>
        <taxon>Tracheophyta</taxon>
        <taxon>Spermatophyta</taxon>
        <taxon>Magnoliopsida</taxon>
        <taxon>eudicotyledons</taxon>
        <taxon>Gunneridae</taxon>
        <taxon>Pentapetalae</taxon>
        <taxon>rosids</taxon>
        <taxon>malvids</taxon>
        <taxon>Malvales</taxon>
        <taxon>Dipterocarpaceae</taxon>
        <taxon>Rubroshorea</taxon>
    </lineage>
</organism>
<keyword evidence="8" id="KW-1185">Reference proteome</keyword>
<evidence type="ECO:0000256" key="3">
    <source>
        <dbReference type="ARBA" id="ARBA00023125"/>
    </source>
</evidence>
<reference evidence="7 8" key="1">
    <citation type="journal article" date="2021" name="Commun. Biol.">
        <title>The genome of Shorea leprosula (Dipterocarpaceae) highlights the ecological relevance of drought in aseasonal tropical rainforests.</title>
        <authorList>
            <person name="Ng K.K.S."/>
            <person name="Kobayashi M.J."/>
            <person name="Fawcett J.A."/>
            <person name="Hatakeyama M."/>
            <person name="Paape T."/>
            <person name="Ng C.H."/>
            <person name="Ang C.C."/>
            <person name="Tnah L.H."/>
            <person name="Lee C.T."/>
            <person name="Nishiyama T."/>
            <person name="Sese J."/>
            <person name="O'Brien M.J."/>
            <person name="Copetti D."/>
            <person name="Mohd Noor M.I."/>
            <person name="Ong R.C."/>
            <person name="Putra M."/>
            <person name="Sireger I.Z."/>
            <person name="Indrioko S."/>
            <person name="Kosugi Y."/>
            <person name="Izuno A."/>
            <person name="Isagi Y."/>
            <person name="Lee S.L."/>
            <person name="Shimizu K.K."/>
        </authorList>
    </citation>
    <scope>NUCLEOTIDE SEQUENCE [LARGE SCALE GENOMIC DNA]</scope>
    <source>
        <strain evidence="7">214</strain>
    </source>
</reference>
<dbReference type="Proteomes" id="UP001054252">
    <property type="component" value="Unassembled WGS sequence"/>
</dbReference>
<evidence type="ECO:0000313" key="8">
    <source>
        <dbReference type="Proteomes" id="UP001054252"/>
    </source>
</evidence>
<evidence type="ECO:0000256" key="4">
    <source>
        <dbReference type="ARBA" id="ARBA00023163"/>
    </source>
</evidence>
<protein>
    <submittedName>
        <fullName evidence="7">Uncharacterized protein</fullName>
    </submittedName>
</protein>
<gene>
    <name evidence="7" type="ORF">SLEP1_g40450</name>
</gene>
<accession>A0AAV5L414</accession>
<keyword evidence="2" id="KW-0805">Transcription regulation</keyword>
<comment type="subcellular location">
    <subcellularLocation>
        <location evidence="1">Nucleus</location>
    </subcellularLocation>
</comment>
<dbReference type="InterPro" id="IPR015300">
    <property type="entry name" value="DNA-bd_pseudobarrel_sf"/>
</dbReference>
<evidence type="ECO:0000313" key="7">
    <source>
        <dbReference type="EMBL" id="GKV31785.1"/>
    </source>
</evidence>
<feature type="region of interest" description="Disordered" evidence="6">
    <location>
        <begin position="124"/>
        <end position="148"/>
    </location>
</feature>
<dbReference type="GO" id="GO:0005634">
    <property type="term" value="C:nucleus"/>
    <property type="evidence" value="ECO:0007669"/>
    <property type="project" value="UniProtKB-SubCell"/>
</dbReference>
<sequence length="201" mass="23052">MENLTVVLRTRAVRRYAIASGRVSASNRHFVERMPRIQPGQNSRPFLARDMYGHRIYHLKYKRRMVERRPKQTITGLGHFFQEHGLQPGDRIILYKEEGNEVILMGKLISPLYVIHFEKGVDRSGTSQAATSEGRRGTDDRWNGGKEDPVFNRAVVMRPSGLVQRKESREVGGVVEQRGSPLPALKNLPARFCFFFLNFAI</sequence>
<proteinExistence type="predicted"/>
<evidence type="ECO:0000256" key="2">
    <source>
        <dbReference type="ARBA" id="ARBA00023015"/>
    </source>
</evidence>
<dbReference type="EMBL" id="BPVZ01000092">
    <property type="protein sequence ID" value="GKV31785.1"/>
    <property type="molecule type" value="Genomic_DNA"/>
</dbReference>
<dbReference type="GO" id="GO:0003677">
    <property type="term" value="F:DNA binding"/>
    <property type="evidence" value="ECO:0007669"/>
    <property type="project" value="UniProtKB-KW"/>
</dbReference>
<keyword evidence="5" id="KW-0539">Nucleus</keyword>
<dbReference type="Gene3D" id="2.40.330.10">
    <property type="entry name" value="DNA-binding pseudobarrel domain"/>
    <property type="match status" value="1"/>
</dbReference>
<dbReference type="AlphaFoldDB" id="A0AAV5L414"/>
<feature type="compositionally biased region" description="Basic and acidic residues" evidence="6">
    <location>
        <begin position="133"/>
        <end position="148"/>
    </location>
</feature>
<evidence type="ECO:0000256" key="5">
    <source>
        <dbReference type="ARBA" id="ARBA00023242"/>
    </source>
</evidence>
<evidence type="ECO:0000256" key="1">
    <source>
        <dbReference type="ARBA" id="ARBA00004123"/>
    </source>
</evidence>
<evidence type="ECO:0000256" key="6">
    <source>
        <dbReference type="SAM" id="MobiDB-lite"/>
    </source>
</evidence>
<keyword evidence="4" id="KW-0804">Transcription</keyword>